<dbReference type="EMBL" id="JAGMUU010000017">
    <property type="protein sequence ID" value="KAH7134674.1"/>
    <property type="molecule type" value="Genomic_DNA"/>
</dbReference>
<sequence>METYHGYVRTPADAIRLFEACRLGVLPRVQRRLSEKERQSIRSGSVFVWDEREAGMRRWTDGKSWSASRVSGSFLTYREMEGKRGGGFSGRRNAGKTPDSGRGSDEDQDDGEPEGYRYKADGLMKQSFSITTSNGQHLHLISYYSRPQPGQPDLPQPTSDPSLRGIVPVKGMYPESSMGETNPTPALTRAPMQQPPFMVAPQHPHHPYAPPYGQPGYAWPPSPVATPPYGHYAAPYHQSSHHQPPPQMSHIPLPPPPYDHRAPYDQRATLPPPHAKPTAISYPQHPSPHYTHAPLPRQDSPREHLQAAAQSAMVDPRLNTNRGQQGPLPALGAVTSGASSNSLAAISTPPNRALSVSPPRSSHSADVPTTSGKASLSALLHPTPASSETGSNNAAATGSAGSSPRANGICGLEKGGACVTVLRDLGEKLTGSFSIALFVSCIVTASGITGRQKGLPRLHCADIITTIKGGLVFYLQGDSIKDTQALYGVTDIVGDDSRTPIPGCRIPPRRVPGNYCPHGPCNRIPELNVGIPMDSQAPSEPTSRVPRGGRVIVGR</sequence>
<feature type="region of interest" description="Disordered" evidence="1">
    <location>
        <begin position="81"/>
        <end position="117"/>
    </location>
</feature>
<feature type="region of interest" description="Disordered" evidence="1">
    <location>
        <begin position="230"/>
        <end position="404"/>
    </location>
</feature>
<gene>
    <name evidence="2" type="ORF">B0J13DRAFT_528777</name>
</gene>
<accession>A0A9P9IXZ0</accession>
<evidence type="ECO:0000256" key="1">
    <source>
        <dbReference type="SAM" id="MobiDB-lite"/>
    </source>
</evidence>
<comment type="caution">
    <text evidence="2">The sequence shown here is derived from an EMBL/GenBank/DDBJ whole genome shotgun (WGS) entry which is preliminary data.</text>
</comment>
<evidence type="ECO:0000313" key="3">
    <source>
        <dbReference type="Proteomes" id="UP000717696"/>
    </source>
</evidence>
<name>A0A9P9IXZ0_9HYPO</name>
<feature type="compositionally biased region" description="Low complexity" evidence="1">
    <location>
        <begin position="544"/>
        <end position="555"/>
    </location>
</feature>
<feature type="compositionally biased region" description="Low complexity" evidence="1">
    <location>
        <begin position="389"/>
        <end position="403"/>
    </location>
</feature>
<feature type="compositionally biased region" description="Pro residues" evidence="1">
    <location>
        <begin position="243"/>
        <end position="257"/>
    </location>
</feature>
<dbReference type="PANTHER" id="PTHR28027">
    <property type="entry name" value="TRANSCRIPTIONAL REGULATOR MIT1"/>
    <property type="match status" value="1"/>
</dbReference>
<dbReference type="PANTHER" id="PTHR28027:SF1">
    <property type="entry name" value="CAMP INDEPENDENT REGULATORY PROTEIN (AFU_ORTHOLOGUE AFUA_3G09640)"/>
    <property type="match status" value="1"/>
</dbReference>
<feature type="region of interest" description="Disordered" evidence="1">
    <location>
        <begin position="144"/>
        <end position="163"/>
    </location>
</feature>
<protein>
    <submittedName>
        <fullName evidence="2">Gti1/Pac2 family-domain-containing protein</fullName>
    </submittedName>
</protein>
<dbReference type="GO" id="GO:0003677">
    <property type="term" value="F:DNA binding"/>
    <property type="evidence" value="ECO:0007669"/>
    <property type="project" value="TreeGrafter"/>
</dbReference>
<reference evidence="2" key="1">
    <citation type="journal article" date="2021" name="Nat. Commun.">
        <title>Genetic determinants of endophytism in the Arabidopsis root mycobiome.</title>
        <authorList>
            <person name="Mesny F."/>
            <person name="Miyauchi S."/>
            <person name="Thiergart T."/>
            <person name="Pickel B."/>
            <person name="Atanasova L."/>
            <person name="Karlsson M."/>
            <person name="Huettel B."/>
            <person name="Barry K.W."/>
            <person name="Haridas S."/>
            <person name="Chen C."/>
            <person name="Bauer D."/>
            <person name="Andreopoulos W."/>
            <person name="Pangilinan J."/>
            <person name="LaButti K."/>
            <person name="Riley R."/>
            <person name="Lipzen A."/>
            <person name="Clum A."/>
            <person name="Drula E."/>
            <person name="Henrissat B."/>
            <person name="Kohler A."/>
            <person name="Grigoriev I.V."/>
            <person name="Martin F.M."/>
            <person name="Hacquard S."/>
        </authorList>
    </citation>
    <scope>NUCLEOTIDE SEQUENCE</scope>
    <source>
        <strain evidence="2">MPI-CAGE-AT-0021</strain>
    </source>
</reference>
<dbReference type="InterPro" id="IPR018608">
    <property type="entry name" value="Gti1/Pac2"/>
</dbReference>
<dbReference type="AlphaFoldDB" id="A0A9P9IXZ0"/>
<keyword evidence="3" id="KW-1185">Reference proteome</keyword>
<dbReference type="OrthoDB" id="5572844at2759"/>
<proteinExistence type="predicted"/>
<dbReference type="Pfam" id="PF09729">
    <property type="entry name" value="Gti1_Pac2"/>
    <property type="match status" value="2"/>
</dbReference>
<organism evidence="2 3">
    <name type="scientific">Dactylonectria estremocensis</name>
    <dbReference type="NCBI Taxonomy" id="1079267"/>
    <lineage>
        <taxon>Eukaryota</taxon>
        <taxon>Fungi</taxon>
        <taxon>Dikarya</taxon>
        <taxon>Ascomycota</taxon>
        <taxon>Pezizomycotina</taxon>
        <taxon>Sordariomycetes</taxon>
        <taxon>Hypocreomycetidae</taxon>
        <taxon>Hypocreales</taxon>
        <taxon>Nectriaceae</taxon>
        <taxon>Dactylonectria</taxon>
    </lineage>
</organism>
<feature type="compositionally biased region" description="Polar residues" evidence="1">
    <location>
        <begin position="358"/>
        <end position="374"/>
    </location>
</feature>
<dbReference type="Proteomes" id="UP000717696">
    <property type="component" value="Unassembled WGS sequence"/>
</dbReference>
<feature type="compositionally biased region" description="Polar residues" evidence="1">
    <location>
        <begin position="336"/>
        <end position="350"/>
    </location>
</feature>
<evidence type="ECO:0000313" key="2">
    <source>
        <dbReference type="EMBL" id="KAH7134674.1"/>
    </source>
</evidence>
<feature type="region of interest" description="Disordered" evidence="1">
    <location>
        <begin position="533"/>
        <end position="555"/>
    </location>
</feature>